<keyword evidence="1" id="KW-0812">Transmembrane</keyword>
<dbReference type="eggNOG" id="ENOG5030GP4">
    <property type="taxonomic scope" value="Bacteria"/>
</dbReference>
<reference evidence="2 3" key="1">
    <citation type="submission" date="2013-11" db="EMBL/GenBank/DDBJ databases">
        <title>Complete genome sequence of Clostridum sp. M2/40.</title>
        <authorList>
            <person name="Wibberg D."/>
            <person name="Puehler A."/>
            <person name="Schlueter A."/>
        </authorList>
    </citation>
    <scope>NUCLEOTIDE SEQUENCE [LARGE SCALE GENOMIC DNA]</scope>
    <source>
        <strain evidence="3">M2/40</strain>
    </source>
</reference>
<keyword evidence="1" id="KW-1133">Transmembrane helix</keyword>
<keyword evidence="1" id="KW-0472">Membrane</keyword>
<organism evidence="2 3">
    <name type="scientific">Clostridium bornimense</name>
    <dbReference type="NCBI Taxonomy" id="1216932"/>
    <lineage>
        <taxon>Bacteria</taxon>
        <taxon>Bacillati</taxon>
        <taxon>Bacillota</taxon>
        <taxon>Clostridia</taxon>
        <taxon>Eubacteriales</taxon>
        <taxon>Clostridiaceae</taxon>
        <taxon>Clostridium</taxon>
    </lineage>
</organism>
<feature type="transmembrane region" description="Helical" evidence="1">
    <location>
        <begin position="12"/>
        <end position="34"/>
    </location>
</feature>
<dbReference type="AlphaFoldDB" id="W6RUS0"/>
<sequence length="214" mass="24146">MVTKGLLKVKKFIGTIISIIVIVSIIIGGTYYIYFYPKTEVKSIDSNVSINQLEIVKKFIPNNANFSLKNISIDSDVKFSEEEITDLVIMAISDIEGIKENINGILVDIENNEIKLIVNAKYKFIPVEINLMFDCRSKDGDAVLHYKKGNIGFISISKEKIFRGIKEDKWIKIDKENGDIIVTLDTIDGLEITNVKAEKDNIELSIHGDISLFK</sequence>
<dbReference type="PATRIC" id="fig|1216932.3.peg.892"/>
<proteinExistence type="predicted"/>
<evidence type="ECO:0000313" key="3">
    <source>
        <dbReference type="Proteomes" id="UP000019426"/>
    </source>
</evidence>
<gene>
    <name evidence="2" type="ORF">CM240_0904</name>
</gene>
<accession>W6RUS0</accession>
<dbReference type="Proteomes" id="UP000019426">
    <property type="component" value="Chromosome M2/40_rep1"/>
</dbReference>
<dbReference type="EMBL" id="HG917868">
    <property type="protein sequence ID" value="CDM68068.1"/>
    <property type="molecule type" value="Genomic_DNA"/>
</dbReference>
<dbReference type="STRING" id="1216932.CM240_0904"/>
<protein>
    <submittedName>
        <fullName evidence="2">Putative lipoprotein</fullName>
    </submittedName>
</protein>
<keyword evidence="2" id="KW-0449">Lipoprotein</keyword>
<keyword evidence="3" id="KW-1185">Reference proteome</keyword>
<name>W6RUS0_9CLOT</name>
<evidence type="ECO:0000313" key="2">
    <source>
        <dbReference type="EMBL" id="CDM68068.1"/>
    </source>
</evidence>
<evidence type="ECO:0000256" key="1">
    <source>
        <dbReference type="SAM" id="Phobius"/>
    </source>
</evidence>
<dbReference type="KEGG" id="clt:CM240_0904"/>
<dbReference type="HOGENOM" id="CLU_1248850_0_0_9"/>